<keyword evidence="3" id="KW-1185">Reference proteome</keyword>
<evidence type="ECO:0000313" key="2">
    <source>
        <dbReference type="EMBL" id="OGM49475.1"/>
    </source>
</evidence>
<name>A0A1F8ADM7_9EURO</name>
<dbReference type="OrthoDB" id="4511089at2759"/>
<organism evidence="2 3">
    <name type="scientific">Aspergillus bombycis</name>
    <dbReference type="NCBI Taxonomy" id="109264"/>
    <lineage>
        <taxon>Eukaryota</taxon>
        <taxon>Fungi</taxon>
        <taxon>Dikarya</taxon>
        <taxon>Ascomycota</taxon>
        <taxon>Pezizomycotina</taxon>
        <taxon>Eurotiomycetes</taxon>
        <taxon>Eurotiomycetidae</taxon>
        <taxon>Eurotiales</taxon>
        <taxon>Aspergillaceae</taxon>
        <taxon>Aspergillus</taxon>
    </lineage>
</organism>
<reference evidence="2 3" key="1">
    <citation type="journal article" date="2016" name="Genome Biol. Evol.">
        <title>Draft genome sequence of an aflatoxigenic Aspergillus species, A. bombycis.</title>
        <authorList>
            <person name="Moore G.G."/>
            <person name="Mack B.M."/>
            <person name="Beltz S.B."/>
            <person name="Gilbert M.K."/>
        </authorList>
    </citation>
    <scope>NUCLEOTIDE SEQUENCE [LARGE SCALE GENOMIC DNA]</scope>
    <source>
        <strain evidence="3">NRRL 26010</strain>
    </source>
</reference>
<evidence type="ECO:0000256" key="1">
    <source>
        <dbReference type="SAM" id="MobiDB-lite"/>
    </source>
</evidence>
<feature type="region of interest" description="Disordered" evidence="1">
    <location>
        <begin position="162"/>
        <end position="181"/>
    </location>
</feature>
<feature type="region of interest" description="Disordered" evidence="1">
    <location>
        <begin position="117"/>
        <end position="154"/>
    </location>
</feature>
<dbReference type="EMBL" id="LYCR01000008">
    <property type="protein sequence ID" value="OGM49475.1"/>
    <property type="molecule type" value="Genomic_DNA"/>
</dbReference>
<gene>
    <name evidence="2" type="ORF">ABOM_001690</name>
</gene>
<dbReference type="GeneID" id="34445080"/>
<sequence>METAAENSGASPDPQDTLCQYCGEYDNTTDKHFERTLMKAINALTRLRRNPQRSDQKTKRQNRPCDCCAEYDHTSEGHFERSVVNAVDALLAMSRKCQRPDRHASPVSSNNQAALIAQEGGQGGRKNKPDRPPPAYERQRQQAFKKQQQQREVDKRPALTLQAHQHPQRQQQQHQQQLEVEQHAQGLSLSFPTAEQPHLNAHQQGVEGPKVLHHRDESHLPPPMEDEPFDAEDLLVFSGSADSDL</sequence>
<comment type="caution">
    <text evidence="2">The sequence shown here is derived from an EMBL/GenBank/DDBJ whole genome shotgun (WGS) entry which is preliminary data.</text>
</comment>
<accession>A0A1F8ADM7</accession>
<evidence type="ECO:0000313" key="3">
    <source>
        <dbReference type="Proteomes" id="UP000179179"/>
    </source>
</evidence>
<dbReference type="RefSeq" id="XP_022393192.1">
    <property type="nucleotide sequence ID" value="XM_022528820.1"/>
</dbReference>
<protein>
    <submittedName>
        <fullName evidence="2">Uncharacterized protein</fullName>
    </submittedName>
</protein>
<feature type="region of interest" description="Disordered" evidence="1">
    <location>
        <begin position="188"/>
        <end position="228"/>
    </location>
</feature>
<proteinExistence type="predicted"/>
<dbReference type="AlphaFoldDB" id="A0A1F8ADM7"/>
<dbReference type="Proteomes" id="UP000179179">
    <property type="component" value="Unassembled WGS sequence"/>
</dbReference>